<dbReference type="EMBL" id="BRVO01000001">
    <property type="protein sequence ID" value="GLB48695.1"/>
    <property type="molecule type" value="Genomic_DNA"/>
</dbReference>
<evidence type="ECO:0000259" key="2">
    <source>
        <dbReference type="PROSITE" id="PS50164"/>
    </source>
</evidence>
<dbReference type="CDD" id="cd10448">
    <property type="entry name" value="GIY-YIG_unchar_3"/>
    <property type="match status" value="1"/>
</dbReference>
<name>A0ABQ5MI34_9FLAO</name>
<comment type="caution">
    <text evidence="3">The sequence shown here is derived from an EMBL/GenBank/DDBJ whole genome shotgun (WGS) entry which is preliminary data.</text>
</comment>
<gene>
    <name evidence="3" type="ORF">Y10_10630</name>
</gene>
<dbReference type="SUPFAM" id="SSF82771">
    <property type="entry name" value="GIY-YIG endonuclease"/>
    <property type="match status" value="1"/>
</dbReference>
<proteinExistence type="inferred from homology"/>
<accession>A0ABQ5MI34</accession>
<evidence type="ECO:0000313" key="4">
    <source>
        <dbReference type="Proteomes" id="UP001143543"/>
    </source>
</evidence>
<dbReference type="PANTHER" id="PTHR34477:SF5">
    <property type="entry name" value="BSL5627 PROTEIN"/>
    <property type="match status" value="1"/>
</dbReference>
<evidence type="ECO:0000256" key="1">
    <source>
        <dbReference type="ARBA" id="ARBA00007435"/>
    </source>
</evidence>
<dbReference type="PROSITE" id="PS50164">
    <property type="entry name" value="GIY_YIG"/>
    <property type="match status" value="1"/>
</dbReference>
<protein>
    <recommendedName>
        <fullName evidence="2">GIY-YIG domain-containing protein</fullName>
    </recommendedName>
</protein>
<dbReference type="Pfam" id="PF01541">
    <property type="entry name" value="GIY-YIG"/>
    <property type="match status" value="1"/>
</dbReference>
<dbReference type="RefSeq" id="WP_281764327.1">
    <property type="nucleotide sequence ID" value="NZ_BRVO01000001.1"/>
</dbReference>
<dbReference type="InterPro" id="IPR000305">
    <property type="entry name" value="GIY-YIG_endonuc"/>
</dbReference>
<dbReference type="Gene3D" id="3.40.1440.10">
    <property type="entry name" value="GIY-YIG endonuclease"/>
    <property type="match status" value="1"/>
</dbReference>
<keyword evidence="4" id="KW-1185">Reference proteome</keyword>
<sequence>MKTSYVYIITNKYRTTLYVGVTSNLNERISKHINGIGSKFSSKYTLTDLIYYEEFTNIKLAIAREKQLKNWRRDWKVNLIKKQNPKMKRIEIF</sequence>
<comment type="similarity">
    <text evidence="1">Belongs to the UPF0213 family.</text>
</comment>
<dbReference type="SMART" id="SM00465">
    <property type="entry name" value="GIYc"/>
    <property type="match status" value="1"/>
</dbReference>
<dbReference type="Proteomes" id="UP001143543">
    <property type="component" value="Unassembled WGS sequence"/>
</dbReference>
<organism evidence="3 4">
    <name type="scientific">Neptunitalea lumnitzerae</name>
    <dbReference type="NCBI Taxonomy" id="2965509"/>
    <lineage>
        <taxon>Bacteria</taxon>
        <taxon>Pseudomonadati</taxon>
        <taxon>Bacteroidota</taxon>
        <taxon>Flavobacteriia</taxon>
        <taxon>Flavobacteriales</taxon>
        <taxon>Flavobacteriaceae</taxon>
        <taxon>Neptunitalea</taxon>
    </lineage>
</organism>
<dbReference type="InterPro" id="IPR035901">
    <property type="entry name" value="GIY-YIG_endonuc_sf"/>
</dbReference>
<evidence type="ECO:0000313" key="3">
    <source>
        <dbReference type="EMBL" id="GLB48695.1"/>
    </source>
</evidence>
<dbReference type="InterPro" id="IPR050190">
    <property type="entry name" value="UPF0213_domain"/>
</dbReference>
<reference evidence="3" key="1">
    <citation type="submission" date="2022-07" db="EMBL/GenBank/DDBJ databases">
        <title>Taxonomy of Novel Oxalotrophic and Methylotrophic Bacteria.</title>
        <authorList>
            <person name="Sahin N."/>
            <person name="Tani A."/>
        </authorList>
    </citation>
    <scope>NUCLEOTIDE SEQUENCE</scope>
    <source>
        <strain evidence="3">Y10</strain>
    </source>
</reference>
<feature type="domain" description="GIY-YIG" evidence="2">
    <location>
        <begin position="2"/>
        <end position="79"/>
    </location>
</feature>
<dbReference type="PANTHER" id="PTHR34477">
    <property type="entry name" value="UPF0213 PROTEIN YHBQ"/>
    <property type="match status" value="1"/>
</dbReference>